<dbReference type="Pfam" id="PF00072">
    <property type="entry name" value="Response_reg"/>
    <property type="match status" value="1"/>
</dbReference>
<keyword evidence="1" id="KW-0597">Phosphoprotein</keyword>
<dbReference type="InterPro" id="IPR011006">
    <property type="entry name" value="CheY-like_superfamily"/>
</dbReference>
<dbReference type="SUPFAM" id="SSF52172">
    <property type="entry name" value="CheY-like"/>
    <property type="match status" value="1"/>
</dbReference>
<feature type="domain" description="Response regulatory" evidence="3">
    <location>
        <begin position="18"/>
        <end position="135"/>
    </location>
</feature>
<dbReference type="Proteomes" id="UP001482513">
    <property type="component" value="Unassembled WGS sequence"/>
</dbReference>
<dbReference type="SMART" id="SM00448">
    <property type="entry name" value="REC"/>
    <property type="match status" value="1"/>
</dbReference>
<dbReference type="EMBL" id="JAMPKX010000001">
    <property type="protein sequence ID" value="MEP0945968.1"/>
    <property type="molecule type" value="Genomic_DNA"/>
</dbReference>
<accession>A0ABV0JZP9</accession>
<sequence length="146" mass="16377">MSASSQVLSNPGLLKDVQILVVDNDADSRYLYEVLFEICGAQVTPVESIADAIALLDDLVPDILICESSFFNEDTLSLVQRIKAVALDREQTIPILVVSAYYLAKFVQEMFPVVEDYLLKPIDVEKLVDEVWRLVRLAKLTEKTSI</sequence>
<evidence type="ECO:0000259" key="3">
    <source>
        <dbReference type="PROSITE" id="PS50110"/>
    </source>
</evidence>
<dbReference type="PANTHER" id="PTHR44591:SF3">
    <property type="entry name" value="RESPONSE REGULATORY DOMAIN-CONTAINING PROTEIN"/>
    <property type="match status" value="1"/>
</dbReference>
<organism evidence="4 5">
    <name type="scientific">Leptolyngbya subtilissima DQ-A4</name>
    <dbReference type="NCBI Taxonomy" id="2933933"/>
    <lineage>
        <taxon>Bacteria</taxon>
        <taxon>Bacillati</taxon>
        <taxon>Cyanobacteriota</taxon>
        <taxon>Cyanophyceae</taxon>
        <taxon>Leptolyngbyales</taxon>
        <taxon>Leptolyngbyaceae</taxon>
        <taxon>Leptolyngbya group</taxon>
        <taxon>Leptolyngbya</taxon>
    </lineage>
</organism>
<evidence type="ECO:0000256" key="1">
    <source>
        <dbReference type="ARBA" id="ARBA00022553"/>
    </source>
</evidence>
<dbReference type="PROSITE" id="PS50110">
    <property type="entry name" value="RESPONSE_REGULATORY"/>
    <property type="match status" value="1"/>
</dbReference>
<dbReference type="InterPro" id="IPR001789">
    <property type="entry name" value="Sig_transdc_resp-reg_receiver"/>
</dbReference>
<proteinExistence type="predicted"/>
<comment type="caution">
    <text evidence="2">Lacks conserved residue(s) required for the propagation of feature annotation.</text>
</comment>
<comment type="caution">
    <text evidence="4">The sequence shown here is derived from an EMBL/GenBank/DDBJ whole genome shotgun (WGS) entry which is preliminary data.</text>
</comment>
<dbReference type="InterPro" id="IPR050595">
    <property type="entry name" value="Bact_response_regulator"/>
</dbReference>
<name>A0ABV0JZP9_9CYAN</name>
<protein>
    <submittedName>
        <fullName evidence="4">Response regulator</fullName>
    </submittedName>
</protein>
<dbReference type="RefSeq" id="WP_190699586.1">
    <property type="nucleotide sequence ID" value="NZ_JAMPKX010000001.1"/>
</dbReference>
<evidence type="ECO:0000313" key="4">
    <source>
        <dbReference type="EMBL" id="MEP0945968.1"/>
    </source>
</evidence>
<gene>
    <name evidence="4" type="ORF">NC992_03695</name>
</gene>
<dbReference type="PANTHER" id="PTHR44591">
    <property type="entry name" value="STRESS RESPONSE REGULATOR PROTEIN 1"/>
    <property type="match status" value="1"/>
</dbReference>
<dbReference type="Gene3D" id="3.40.50.2300">
    <property type="match status" value="1"/>
</dbReference>
<evidence type="ECO:0000313" key="5">
    <source>
        <dbReference type="Proteomes" id="UP001482513"/>
    </source>
</evidence>
<reference evidence="4 5" key="1">
    <citation type="submission" date="2022-04" db="EMBL/GenBank/DDBJ databases">
        <title>Positive selection, recombination, and allopatry shape intraspecific diversity of widespread and dominant cyanobacteria.</title>
        <authorList>
            <person name="Wei J."/>
            <person name="Shu W."/>
            <person name="Hu C."/>
        </authorList>
    </citation>
    <scope>NUCLEOTIDE SEQUENCE [LARGE SCALE GENOMIC DNA]</scope>
    <source>
        <strain evidence="4 5">DQ-A4</strain>
    </source>
</reference>
<keyword evidence="5" id="KW-1185">Reference proteome</keyword>
<evidence type="ECO:0000256" key="2">
    <source>
        <dbReference type="PROSITE-ProRule" id="PRU00169"/>
    </source>
</evidence>